<keyword evidence="3" id="KW-0862">Zinc</keyword>
<feature type="domain" description="MYND-type" evidence="6">
    <location>
        <begin position="251"/>
        <end position="293"/>
    </location>
</feature>
<keyword evidence="2 4" id="KW-0863">Zinc-finger</keyword>
<dbReference type="GO" id="GO:0008270">
    <property type="term" value="F:zinc ion binding"/>
    <property type="evidence" value="ECO:0007669"/>
    <property type="project" value="UniProtKB-KW"/>
</dbReference>
<sequence>MGAWGLGLFQSDYDYDIIDDLTSEVGLRQLEEEANKAAAKHDKHDKKPTKTDEDDYDDRGVHYSVFADHCSSAEAVEVVKKYMEAGPLAQLVAKYEAKLTGPGAAEAYHPPQYILVLIGACAMTLGCTLAPPFLALLKKLYATAGLMRDAKAQMHKALHGGPKDAFVNDGTAYDFGSLGLHDTMAAGGPPDEDTMYPESIYGKGGVKMMNVQSPGGFPPLPPDVMADLRKKMQESRAARATPQQEYGPDVCGGCGTKEGEGGKELMRCAKCKVRRYCGRECQKKHWKVHKGVCCAAAPGM</sequence>
<accession>A0AAV9J3I7</accession>
<name>A0AAV9J3I7_9PEZI</name>
<dbReference type="InterPro" id="IPR002893">
    <property type="entry name" value="Znf_MYND"/>
</dbReference>
<evidence type="ECO:0000256" key="2">
    <source>
        <dbReference type="ARBA" id="ARBA00022771"/>
    </source>
</evidence>
<dbReference type="Proteomes" id="UP001324427">
    <property type="component" value="Unassembled WGS sequence"/>
</dbReference>
<comment type="caution">
    <text evidence="7">The sequence shown here is derived from an EMBL/GenBank/DDBJ whole genome shotgun (WGS) entry which is preliminary data.</text>
</comment>
<feature type="region of interest" description="Disordered" evidence="5">
    <location>
        <begin position="33"/>
        <end position="54"/>
    </location>
</feature>
<organism evidence="7 8">
    <name type="scientific">Oleoguttula mirabilis</name>
    <dbReference type="NCBI Taxonomy" id="1507867"/>
    <lineage>
        <taxon>Eukaryota</taxon>
        <taxon>Fungi</taxon>
        <taxon>Dikarya</taxon>
        <taxon>Ascomycota</taxon>
        <taxon>Pezizomycotina</taxon>
        <taxon>Dothideomycetes</taxon>
        <taxon>Dothideomycetidae</taxon>
        <taxon>Mycosphaerellales</taxon>
        <taxon>Teratosphaeriaceae</taxon>
        <taxon>Oleoguttula</taxon>
    </lineage>
</organism>
<dbReference type="SUPFAM" id="SSF144232">
    <property type="entry name" value="HIT/MYND zinc finger-like"/>
    <property type="match status" value="1"/>
</dbReference>
<keyword evidence="8" id="KW-1185">Reference proteome</keyword>
<dbReference type="Pfam" id="PF01753">
    <property type="entry name" value="zf-MYND"/>
    <property type="match status" value="1"/>
</dbReference>
<keyword evidence="1" id="KW-0479">Metal-binding</keyword>
<gene>
    <name evidence="7" type="ORF">LTR36_001175</name>
</gene>
<evidence type="ECO:0000256" key="1">
    <source>
        <dbReference type="ARBA" id="ARBA00022723"/>
    </source>
</evidence>
<evidence type="ECO:0000256" key="3">
    <source>
        <dbReference type="ARBA" id="ARBA00022833"/>
    </source>
</evidence>
<dbReference type="EMBL" id="JAVFHQ010000112">
    <property type="protein sequence ID" value="KAK4539175.1"/>
    <property type="molecule type" value="Genomic_DNA"/>
</dbReference>
<evidence type="ECO:0000256" key="5">
    <source>
        <dbReference type="SAM" id="MobiDB-lite"/>
    </source>
</evidence>
<feature type="compositionally biased region" description="Basic and acidic residues" evidence="5">
    <location>
        <begin position="33"/>
        <end position="42"/>
    </location>
</feature>
<evidence type="ECO:0000259" key="6">
    <source>
        <dbReference type="PROSITE" id="PS50865"/>
    </source>
</evidence>
<evidence type="ECO:0000313" key="7">
    <source>
        <dbReference type="EMBL" id="KAK4539175.1"/>
    </source>
</evidence>
<reference evidence="7 8" key="1">
    <citation type="submission" date="2021-11" db="EMBL/GenBank/DDBJ databases">
        <title>Black yeast isolated from Biological Soil Crust.</title>
        <authorList>
            <person name="Kurbessoian T."/>
        </authorList>
    </citation>
    <scope>NUCLEOTIDE SEQUENCE [LARGE SCALE GENOMIC DNA]</scope>
    <source>
        <strain evidence="7 8">CCFEE 5522</strain>
    </source>
</reference>
<evidence type="ECO:0000256" key="4">
    <source>
        <dbReference type="PROSITE-ProRule" id="PRU00134"/>
    </source>
</evidence>
<dbReference type="Gene3D" id="6.10.140.2220">
    <property type="match status" value="1"/>
</dbReference>
<dbReference type="AlphaFoldDB" id="A0AAV9J3I7"/>
<dbReference type="PROSITE" id="PS50865">
    <property type="entry name" value="ZF_MYND_2"/>
    <property type="match status" value="1"/>
</dbReference>
<evidence type="ECO:0000313" key="8">
    <source>
        <dbReference type="Proteomes" id="UP001324427"/>
    </source>
</evidence>
<protein>
    <recommendedName>
        <fullName evidence="6">MYND-type domain-containing protein</fullName>
    </recommendedName>
</protein>
<proteinExistence type="predicted"/>